<reference evidence="2" key="1">
    <citation type="journal article" date="2023" name="Nat. Plants">
        <title>Single-cell RNA sequencing provides a high-resolution roadmap for understanding the multicellular compartmentation of specialized metabolism.</title>
        <authorList>
            <person name="Sun S."/>
            <person name="Shen X."/>
            <person name="Li Y."/>
            <person name="Li Y."/>
            <person name="Wang S."/>
            <person name="Li R."/>
            <person name="Zhang H."/>
            <person name="Shen G."/>
            <person name="Guo B."/>
            <person name="Wei J."/>
            <person name="Xu J."/>
            <person name="St-Pierre B."/>
            <person name="Chen S."/>
            <person name="Sun C."/>
        </authorList>
    </citation>
    <scope>NUCLEOTIDE SEQUENCE [LARGE SCALE GENOMIC DNA]</scope>
</reference>
<comment type="caution">
    <text evidence="1">The sequence shown here is derived from an EMBL/GenBank/DDBJ whole genome shotgun (WGS) entry which is preliminary data.</text>
</comment>
<organism evidence="1 2">
    <name type="scientific">Catharanthus roseus</name>
    <name type="common">Madagascar periwinkle</name>
    <name type="synonym">Vinca rosea</name>
    <dbReference type="NCBI Taxonomy" id="4058"/>
    <lineage>
        <taxon>Eukaryota</taxon>
        <taxon>Viridiplantae</taxon>
        <taxon>Streptophyta</taxon>
        <taxon>Embryophyta</taxon>
        <taxon>Tracheophyta</taxon>
        <taxon>Spermatophyta</taxon>
        <taxon>Magnoliopsida</taxon>
        <taxon>eudicotyledons</taxon>
        <taxon>Gunneridae</taxon>
        <taxon>Pentapetalae</taxon>
        <taxon>asterids</taxon>
        <taxon>lamiids</taxon>
        <taxon>Gentianales</taxon>
        <taxon>Apocynaceae</taxon>
        <taxon>Rauvolfioideae</taxon>
        <taxon>Vinceae</taxon>
        <taxon>Catharanthinae</taxon>
        <taxon>Catharanthus</taxon>
    </lineage>
</organism>
<accession>A0ACC0AT36</accession>
<dbReference type="Proteomes" id="UP001060085">
    <property type="component" value="Linkage Group LG05"/>
</dbReference>
<sequence>MTQQEMELPTHCYCGIYNVIRTSMTKKNSAGNGKNSYQMKMKAWLVDAIVSWILLIVLGIRSYLYKFQQLIGLSLGLQPFETKPKKSPPLQS</sequence>
<name>A0ACC0AT36_CATRO</name>
<gene>
    <name evidence="1" type="ORF">M9H77_22833</name>
</gene>
<keyword evidence="2" id="KW-1185">Reference proteome</keyword>
<evidence type="ECO:0000313" key="1">
    <source>
        <dbReference type="EMBL" id="KAI5663510.1"/>
    </source>
</evidence>
<dbReference type="EMBL" id="CM044705">
    <property type="protein sequence ID" value="KAI5663510.1"/>
    <property type="molecule type" value="Genomic_DNA"/>
</dbReference>
<proteinExistence type="predicted"/>
<protein>
    <submittedName>
        <fullName evidence="1">Uncharacterized protein</fullName>
    </submittedName>
</protein>
<evidence type="ECO:0000313" key="2">
    <source>
        <dbReference type="Proteomes" id="UP001060085"/>
    </source>
</evidence>